<accession>A0A9X2HKM3</accession>
<dbReference type="Gene3D" id="2.60.120.560">
    <property type="entry name" value="Exo-inulinase, domain 1"/>
    <property type="match status" value="1"/>
</dbReference>
<evidence type="ECO:0000256" key="6">
    <source>
        <dbReference type="ARBA" id="ARBA00023295"/>
    </source>
</evidence>
<evidence type="ECO:0000259" key="11">
    <source>
        <dbReference type="Pfam" id="PF08244"/>
    </source>
</evidence>
<feature type="domain" description="Glycosyl hydrolase family 32 C-terminal" evidence="11">
    <location>
        <begin position="344"/>
        <end position="492"/>
    </location>
</feature>
<dbReference type="InterPro" id="IPR023296">
    <property type="entry name" value="Glyco_hydro_beta-prop_sf"/>
</dbReference>
<dbReference type="SMART" id="SM00640">
    <property type="entry name" value="Glyco_32"/>
    <property type="match status" value="1"/>
</dbReference>
<dbReference type="InterPro" id="IPR013320">
    <property type="entry name" value="ConA-like_dom_sf"/>
</dbReference>
<dbReference type="InterPro" id="IPR013189">
    <property type="entry name" value="Glyco_hydro_32_C"/>
</dbReference>
<proteinExistence type="inferred from homology"/>
<keyword evidence="9" id="KW-0963">Cytoplasm</keyword>
<dbReference type="EC" id="3.2.1.26" evidence="3 8"/>
<keyword evidence="5 8" id="KW-0378">Hydrolase</keyword>
<evidence type="ECO:0000256" key="2">
    <source>
        <dbReference type="ARBA" id="ARBA00009902"/>
    </source>
</evidence>
<evidence type="ECO:0000256" key="4">
    <source>
        <dbReference type="ARBA" id="ARBA00019623"/>
    </source>
</evidence>
<dbReference type="NCBIfam" id="TIGR01322">
    <property type="entry name" value="scrB_fam"/>
    <property type="match status" value="1"/>
</dbReference>
<dbReference type="CDD" id="cd18623">
    <property type="entry name" value="GH32_ScrB-like"/>
    <property type="match status" value="1"/>
</dbReference>
<sequence>MTEQTVSLNLPEQLRLAEEANAELRRGRKDRWYPSFHIAAPAGWINDPNGLSFFRGRYQVYFQHNPASAQHHMMHWGHVSSEDLVTWRREPIALAPTLEADRDGVFSGSAVVGDDGLLYAFYTGHRWRNGVNEDEGNLQVQCLAVSEDGVTFEKRGVVVEGPEDLLHFRDPKVWRSGGTWWMVFGACSAENRGEVWLYRSENLLDWEFDRILFRDPDPEAFMLECPDMFPLGDKWVILYCPMGPSRDGFRARNTHNAGYVVGEWEPGGDFRQLTDYRLVDWGHQFYAPQTFEAPDGRRIAFGWMGSFEIPVATQAEDAWCGQLTVPRELTLDADLRLRNRPVAEVERLRADSRELGAFEVALNDDVVLLDDAAAYEIELEVDLARTTSERVALKLGLTPDGSHTMVAYDDLIGRVVVDRHAAAHGDRGYRGAPYPGGDRLALRVLVDRGSVEVFVNGGAESVTSFAFPAEGPRAAVLSSESGTIAVESLTVHRLRSAWAED</sequence>
<dbReference type="RefSeq" id="WP_254167635.1">
    <property type="nucleotide sequence ID" value="NZ_JANAFB010000032.1"/>
</dbReference>
<evidence type="ECO:0000256" key="7">
    <source>
        <dbReference type="ARBA" id="ARBA00033367"/>
    </source>
</evidence>
<organism evidence="12 13">
    <name type="scientific">Rothia santali</name>
    <dbReference type="NCBI Taxonomy" id="2949643"/>
    <lineage>
        <taxon>Bacteria</taxon>
        <taxon>Bacillati</taxon>
        <taxon>Actinomycetota</taxon>
        <taxon>Actinomycetes</taxon>
        <taxon>Micrococcales</taxon>
        <taxon>Micrococcaceae</taxon>
        <taxon>Rothia</taxon>
    </lineage>
</organism>
<keyword evidence="6 8" id="KW-0326">Glycosidase</keyword>
<protein>
    <recommendedName>
        <fullName evidence="4 8">Sucrose-6-phosphate hydrolase</fullName>
        <ecNumber evidence="3 8">3.2.1.26</ecNumber>
    </recommendedName>
    <alternativeName>
        <fullName evidence="7 9">Invertase</fullName>
    </alternativeName>
</protein>
<dbReference type="Pfam" id="PF08244">
    <property type="entry name" value="Glyco_hydro_32C"/>
    <property type="match status" value="1"/>
</dbReference>
<gene>
    <name evidence="12" type="ORF">NBM05_11785</name>
</gene>
<dbReference type="Pfam" id="PF00251">
    <property type="entry name" value="Glyco_hydro_32N"/>
    <property type="match status" value="1"/>
</dbReference>
<keyword evidence="9" id="KW-0119">Carbohydrate metabolism</keyword>
<evidence type="ECO:0000313" key="13">
    <source>
        <dbReference type="Proteomes" id="UP001139502"/>
    </source>
</evidence>
<dbReference type="SUPFAM" id="SSF49899">
    <property type="entry name" value="Concanavalin A-like lectins/glucanases"/>
    <property type="match status" value="1"/>
</dbReference>
<dbReference type="AlphaFoldDB" id="A0A9X2HKM3"/>
<evidence type="ECO:0000256" key="8">
    <source>
        <dbReference type="RuleBase" id="RU362110"/>
    </source>
</evidence>
<keyword evidence="13" id="KW-1185">Reference proteome</keyword>
<feature type="domain" description="Glycosyl hydrolase family 32 N-terminal" evidence="10">
    <location>
        <begin position="37"/>
        <end position="339"/>
    </location>
</feature>
<comment type="subcellular location">
    <subcellularLocation>
        <location evidence="9">Cytoplasm</location>
    </subcellularLocation>
</comment>
<comment type="pathway">
    <text evidence="1 9">Glycan biosynthesis; sucrose metabolism.</text>
</comment>
<dbReference type="GO" id="GO:0005975">
    <property type="term" value="P:carbohydrate metabolic process"/>
    <property type="evidence" value="ECO:0007669"/>
    <property type="project" value="InterPro"/>
</dbReference>
<name>A0A9X2HKM3_9MICC</name>
<dbReference type="PANTHER" id="PTHR43101:SF1">
    <property type="entry name" value="BETA-FRUCTOSIDASE"/>
    <property type="match status" value="1"/>
</dbReference>
<evidence type="ECO:0000256" key="1">
    <source>
        <dbReference type="ARBA" id="ARBA00004914"/>
    </source>
</evidence>
<reference evidence="12" key="1">
    <citation type="submission" date="2022-06" db="EMBL/GenBank/DDBJ databases">
        <title>Rothia sp. isolated from sandalwood seedling.</title>
        <authorList>
            <person name="Tuikhar N."/>
            <person name="Kirdat K."/>
            <person name="Thorat V."/>
            <person name="Swetha P."/>
            <person name="Padma S."/>
            <person name="Sundararaj R."/>
            <person name="Yadav A."/>
        </authorList>
    </citation>
    <scope>NUCLEOTIDE SEQUENCE</scope>
    <source>
        <strain evidence="12">AR01</strain>
    </source>
</reference>
<comment type="function">
    <text evidence="9">Enables the bacterium to metabolize sucrose as a sole carbon source.</text>
</comment>
<dbReference type="InterPro" id="IPR001362">
    <property type="entry name" value="Glyco_hydro_32"/>
</dbReference>
<dbReference type="InterPro" id="IPR051214">
    <property type="entry name" value="GH32_Enzymes"/>
</dbReference>
<dbReference type="Proteomes" id="UP001139502">
    <property type="component" value="Unassembled WGS sequence"/>
</dbReference>
<dbReference type="SUPFAM" id="SSF75005">
    <property type="entry name" value="Arabinanase/levansucrase/invertase"/>
    <property type="match status" value="1"/>
</dbReference>
<evidence type="ECO:0000256" key="5">
    <source>
        <dbReference type="ARBA" id="ARBA00022801"/>
    </source>
</evidence>
<dbReference type="Gene3D" id="2.115.10.20">
    <property type="entry name" value="Glycosyl hydrolase domain, family 43"/>
    <property type="match status" value="1"/>
</dbReference>
<dbReference type="PANTHER" id="PTHR43101">
    <property type="entry name" value="BETA-FRUCTOSIDASE"/>
    <property type="match status" value="1"/>
</dbReference>
<dbReference type="GO" id="GO:0005737">
    <property type="term" value="C:cytoplasm"/>
    <property type="evidence" value="ECO:0007669"/>
    <property type="project" value="UniProtKB-SubCell"/>
</dbReference>
<comment type="catalytic activity">
    <reaction evidence="8">
        <text>Hydrolysis of terminal non-reducing beta-D-fructofuranoside residues in beta-D-fructofuranosides.</text>
        <dbReference type="EC" id="3.2.1.26"/>
    </reaction>
</comment>
<evidence type="ECO:0000259" key="10">
    <source>
        <dbReference type="Pfam" id="PF00251"/>
    </source>
</evidence>
<dbReference type="InterPro" id="IPR006232">
    <property type="entry name" value="Suc6P_hydrolase"/>
</dbReference>
<evidence type="ECO:0000256" key="3">
    <source>
        <dbReference type="ARBA" id="ARBA00012758"/>
    </source>
</evidence>
<evidence type="ECO:0000313" key="12">
    <source>
        <dbReference type="EMBL" id="MCP3426663.1"/>
    </source>
</evidence>
<evidence type="ECO:0000256" key="9">
    <source>
        <dbReference type="RuleBase" id="RU365015"/>
    </source>
</evidence>
<dbReference type="InterPro" id="IPR013148">
    <property type="entry name" value="Glyco_hydro_32_N"/>
</dbReference>
<dbReference type="GO" id="GO:0004564">
    <property type="term" value="F:beta-fructofuranosidase activity"/>
    <property type="evidence" value="ECO:0007669"/>
    <property type="project" value="UniProtKB-EC"/>
</dbReference>
<comment type="caution">
    <text evidence="12">The sequence shown here is derived from an EMBL/GenBank/DDBJ whole genome shotgun (WGS) entry which is preliminary data.</text>
</comment>
<comment type="similarity">
    <text evidence="2 8">Belongs to the glycosyl hydrolase 32 family.</text>
</comment>
<dbReference type="EMBL" id="JANAFB010000032">
    <property type="protein sequence ID" value="MCP3426663.1"/>
    <property type="molecule type" value="Genomic_DNA"/>
</dbReference>